<dbReference type="NCBIfam" id="TIGR00625">
    <property type="entry name" value="tfb2"/>
    <property type="match status" value="1"/>
</dbReference>
<dbReference type="GO" id="GO:0001671">
    <property type="term" value="F:ATPase activator activity"/>
    <property type="evidence" value="ECO:0007669"/>
    <property type="project" value="InterPro"/>
</dbReference>
<dbReference type="GO" id="GO:0005675">
    <property type="term" value="C:transcription factor TFIIH holo complex"/>
    <property type="evidence" value="ECO:0007669"/>
    <property type="project" value="TreeGrafter"/>
</dbReference>
<accession>A0A4T0B094</accession>
<dbReference type="GO" id="GO:0000439">
    <property type="term" value="C:transcription factor TFIIH core complex"/>
    <property type="evidence" value="ECO:0007669"/>
    <property type="project" value="InterPro"/>
</dbReference>
<protein>
    <recommendedName>
        <fullName evidence="1">RNA polymerase II transcription factor B subunit 2</fullName>
    </recommendedName>
</protein>
<dbReference type="InterPro" id="IPR004598">
    <property type="entry name" value="TFIIH_p52/Tfb2"/>
</dbReference>
<sequence>MAPPKAIELHDTWGSSHSKPKETEGVKSPRRLIIMSVASQRALDYLEGQPGIIFNRLYQQPSTALAIFRRMLPHLAKNLVMAMLFMPIPLAATDLETWVKPDNDSVRARDQSLNILLRLKVLEEIRNDQHKTAYQLNKAFRKSLRLALTGGGDHRSFGVPSSTADKNEVTIDFLDTFARQQWESILYYVVGSAGQGLGGAVNITAGTKELLTGGGFVVLRGRNAHITRDGFSFLLQETNAQIWTLLIEYLKLSERLQMDAVDVLSFLFTLGSLELGVSYTTENLTPTQLQMLDDLSDFGVVYRRSPDSPRYYPTRLATTLTSDLPALLNTSLSTSSIGVTPTAGNMAAPQETEKGYIIVETNYRLYAYTSSPLNISILSPLFAKKTRPFHTFALSQKVRHS</sequence>
<comment type="function">
    <text evidence="1">Component of the general transcription and DNA repair factor IIH (TFIIH) core complex which is involved in general and transcription-coupled nucleotide excision repair (NER) of damaged DNA.</text>
</comment>
<keyword evidence="1" id="KW-0804">Transcription</keyword>
<feature type="region of interest" description="Disordered" evidence="2">
    <location>
        <begin position="1"/>
        <end position="26"/>
    </location>
</feature>
<feature type="non-terminal residue" evidence="3">
    <location>
        <position position="401"/>
    </location>
</feature>
<evidence type="ECO:0000256" key="2">
    <source>
        <dbReference type="SAM" id="MobiDB-lite"/>
    </source>
</evidence>
<dbReference type="GO" id="GO:0006289">
    <property type="term" value="P:nucleotide-excision repair"/>
    <property type="evidence" value="ECO:0007669"/>
    <property type="project" value="InterPro"/>
</dbReference>
<dbReference type="PANTHER" id="PTHR13152">
    <property type="entry name" value="TFIIH, POLYPEPTIDE 4"/>
    <property type="match status" value="1"/>
</dbReference>
<evidence type="ECO:0000313" key="3">
    <source>
        <dbReference type="EMBL" id="TIA27319.1"/>
    </source>
</evidence>
<evidence type="ECO:0000256" key="1">
    <source>
        <dbReference type="RuleBase" id="RU364024"/>
    </source>
</evidence>
<dbReference type="EMBL" id="QZBU01003562">
    <property type="protein sequence ID" value="TIA27319.1"/>
    <property type="molecule type" value="Genomic_DNA"/>
</dbReference>
<dbReference type="AlphaFoldDB" id="A0A4T0B094"/>
<gene>
    <name evidence="3" type="ORF">D6C83_07841</name>
</gene>
<dbReference type="PANTHER" id="PTHR13152:SF0">
    <property type="entry name" value="GENERAL TRANSCRIPTION FACTOR IIH SUBUNIT 4"/>
    <property type="match status" value="1"/>
</dbReference>
<comment type="subcellular location">
    <subcellularLocation>
        <location evidence="1">Nucleus</location>
    </subcellularLocation>
</comment>
<keyword evidence="1" id="KW-0234">DNA repair</keyword>
<reference evidence="3 4" key="1">
    <citation type="submission" date="2018-10" db="EMBL/GenBank/DDBJ databases">
        <title>Fifty Aureobasidium pullulans genomes reveal a recombining polyextremotolerant generalist.</title>
        <authorList>
            <person name="Gostincar C."/>
            <person name="Turk M."/>
            <person name="Zajc J."/>
            <person name="Gunde-Cimerman N."/>
        </authorList>
    </citation>
    <scope>NUCLEOTIDE SEQUENCE [LARGE SCALE GENOMIC DNA]</scope>
    <source>
        <strain evidence="3 4">EXF-3380</strain>
    </source>
</reference>
<keyword evidence="1" id="KW-0805">Transcription regulation</keyword>
<comment type="caution">
    <text evidence="3">The sequence shown here is derived from an EMBL/GenBank/DDBJ whole genome shotgun (WGS) entry which is preliminary data.</text>
</comment>
<dbReference type="Proteomes" id="UP000304947">
    <property type="component" value="Unassembled WGS sequence"/>
</dbReference>
<keyword evidence="1" id="KW-0227">DNA damage</keyword>
<proteinExistence type="inferred from homology"/>
<name>A0A4T0B094_AURPU</name>
<dbReference type="GO" id="GO:0003690">
    <property type="term" value="F:double-stranded DNA binding"/>
    <property type="evidence" value="ECO:0007669"/>
    <property type="project" value="TreeGrafter"/>
</dbReference>
<comment type="similarity">
    <text evidence="1">Belongs to the TFB2 family.</text>
</comment>
<dbReference type="Pfam" id="PF03849">
    <property type="entry name" value="Tfb2"/>
    <property type="match status" value="1"/>
</dbReference>
<evidence type="ECO:0000313" key="4">
    <source>
        <dbReference type="Proteomes" id="UP000304947"/>
    </source>
</evidence>
<organism evidence="3 4">
    <name type="scientific">Aureobasidium pullulans</name>
    <name type="common">Black yeast</name>
    <name type="synonym">Pullularia pullulans</name>
    <dbReference type="NCBI Taxonomy" id="5580"/>
    <lineage>
        <taxon>Eukaryota</taxon>
        <taxon>Fungi</taxon>
        <taxon>Dikarya</taxon>
        <taxon>Ascomycota</taxon>
        <taxon>Pezizomycotina</taxon>
        <taxon>Dothideomycetes</taxon>
        <taxon>Dothideomycetidae</taxon>
        <taxon>Dothideales</taxon>
        <taxon>Saccotheciaceae</taxon>
        <taxon>Aureobasidium</taxon>
    </lineage>
</organism>
<keyword evidence="1" id="KW-0539">Nucleus</keyword>